<dbReference type="GO" id="GO:0035435">
    <property type="term" value="P:phosphate ion transmembrane transport"/>
    <property type="evidence" value="ECO:0007669"/>
    <property type="project" value="InterPro"/>
</dbReference>
<dbReference type="SUPFAM" id="SSF52540">
    <property type="entry name" value="P-loop containing nucleoside triphosphate hydrolases"/>
    <property type="match status" value="1"/>
</dbReference>
<name>A0A354Z085_9FIRM</name>
<dbReference type="AlphaFoldDB" id="A0A354Z085"/>
<dbReference type="Gene3D" id="3.40.50.300">
    <property type="entry name" value="P-loop containing nucleotide triphosphate hydrolases"/>
    <property type="match status" value="1"/>
</dbReference>
<dbReference type="InterPro" id="IPR003593">
    <property type="entry name" value="AAA+_ATPase"/>
</dbReference>
<dbReference type="InterPro" id="IPR003439">
    <property type="entry name" value="ABC_transporter-like_ATP-bd"/>
</dbReference>
<dbReference type="PANTHER" id="PTHR43423">
    <property type="entry name" value="ABC TRANSPORTER I FAMILY MEMBER 17"/>
    <property type="match status" value="1"/>
</dbReference>
<dbReference type="GO" id="GO:0005315">
    <property type="term" value="F:phosphate transmembrane transporter activity"/>
    <property type="evidence" value="ECO:0007669"/>
    <property type="project" value="InterPro"/>
</dbReference>
<dbReference type="PROSITE" id="PS00211">
    <property type="entry name" value="ABC_TRANSPORTER_1"/>
    <property type="match status" value="1"/>
</dbReference>
<dbReference type="InterPro" id="IPR027417">
    <property type="entry name" value="P-loop_NTPase"/>
</dbReference>
<gene>
    <name evidence="5" type="primary">pstB</name>
    <name evidence="5" type="ORF">DDZ44_08080</name>
</gene>
<comment type="caution">
    <text evidence="5">The sequence shown here is derived from an EMBL/GenBank/DDBJ whole genome shotgun (WGS) entry which is preliminary data.</text>
</comment>
<dbReference type="Proteomes" id="UP000263273">
    <property type="component" value="Unassembled WGS sequence"/>
</dbReference>
<sequence>MDSSIISIQDLNAWYGQTQALKQVNLKIYKNQITAFIGPSGCGKTTLLRCLNRMNDLIPGFDLKGSIELQGENIYAPGYSVNKLRKQVGMVFQQANPFPQTVLNNLKLPLEENFRKLGKAQLKQIAIHKLKDTGLLEEVKDRLQQSALKLSGGQQQRLCVARALAIDPEILLLDEPCSALDPISTSKIEALLIRLKERYSIVIVTHNLQQAARIADYVVFFYQGEIVEQGLPQEIFITPRMKLTSQYLQGMF</sequence>
<dbReference type="STRING" id="378794.GCA_001570625_00751"/>
<evidence type="ECO:0000259" key="4">
    <source>
        <dbReference type="PROSITE" id="PS50893"/>
    </source>
</evidence>
<evidence type="ECO:0000256" key="1">
    <source>
        <dbReference type="ARBA" id="ARBA00022448"/>
    </source>
</evidence>
<organism evidence="5 6">
    <name type="scientific">Syntrophomonas wolfei</name>
    <dbReference type="NCBI Taxonomy" id="863"/>
    <lineage>
        <taxon>Bacteria</taxon>
        <taxon>Bacillati</taxon>
        <taxon>Bacillota</taxon>
        <taxon>Clostridia</taxon>
        <taxon>Eubacteriales</taxon>
        <taxon>Syntrophomonadaceae</taxon>
        <taxon>Syntrophomonas</taxon>
    </lineage>
</organism>
<dbReference type="NCBIfam" id="TIGR00972">
    <property type="entry name" value="3a0107s01c2"/>
    <property type="match status" value="1"/>
</dbReference>
<dbReference type="PANTHER" id="PTHR43423:SF1">
    <property type="entry name" value="ABC TRANSPORTER I FAMILY MEMBER 17"/>
    <property type="match status" value="1"/>
</dbReference>
<dbReference type="PROSITE" id="PS50893">
    <property type="entry name" value="ABC_TRANSPORTER_2"/>
    <property type="match status" value="1"/>
</dbReference>
<evidence type="ECO:0000313" key="5">
    <source>
        <dbReference type="EMBL" id="HBK53877.1"/>
    </source>
</evidence>
<protein>
    <submittedName>
        <fullName evidence="5">Phosphate ABC transporter ATP-binding protein</fullName>
    </submittedName>
</protein>
<dbReference type="SMART" id="SM00382">
    <property type="entry name" value="AAA"/>
    <property type="match status" value="1"/>
</dbReference>
<feature type="domain" description="ABC transporter" evidence="4">
    <location>
        <begin position="6"/>
        <end position="248"/>
    </location>
</feature>
<proteinExistence type="predicted"/>
<dbReference type="InterPro" id="IPR017871">
    <property type="entry name" value="ABC_transporter-like_CS"/>
</dbReference>
<keyword evidence="1" id="KW-0813">Transport</keyword>
<dbReference type="CDD" id="cd03260">
    <property type="entry name" value="ABC_PstB_phosphate_transporter"/>
    <property type="match status" value="1"/>
</dbReference>
<evidence type="ECO:0000313" key="6">
    <source>
        <dbReference type="Proteomes" id="UP000263273"/>
    </source>
</evidence>
<keyword evidence="3 5" id="KW-0067">ATP-binding</keyword>
<accession>A0A354Z085</accession>
<dbReference type="GO" id="GO:0016887">
    <property type="term" value="F:ATP hydrolysis activity"/>
    <property type="evidence" value="ECO:0007669"/>
    <property type="project" value="InterPro"/>
</dbReference>
<evidence type="ECO:0000256" key="2">
    <source>
        <dbReference type="ARBA" id="ARBA00022741"/>
    </source>
</evidence>
<dbReference type="GO" id="GO:0005524">
    <property type="term" value="F:ATP binding"/>
    <property type="evidence" value="ECO:0007669"/>
    <property type="project" value="UniProtKB-KW"/>
</dbReference>
<dbReference type="GO" id="GO:0016020">
    <property type="term" value="C:membrane"/>
    <property type="evidence" value="ECO:0007669"/>
    <property type="project" value="InterPro"/>
</dbReference>
<dbReference type="Pfam" id="PF00005">
    <property type="entry name" value="ABC_tran"/>
    <property type="match status" value="1"/>
</dbReference>
<reference evidence="5 6" key="1">
    <citation type="journal article" date="2018" name="Nat. Biotechnol.">
        <title>A standardized bacterial taxonomy based on genome phylogeny substantially revises the tree of life.</title>
        <authorList>
            <person name="Parks D.H."/>
            <person name="Chuvochina M."/>
            <person name="Waite D.W."/>
            <person name="Rinke C."/>
            <person name="Skarshewski A."/>
            <person name="Chaumeil P.A."/>
            <person name="Hugenholtz P."/>
        </authorList>
    </citation>
    <scope>NUCLEOTIDE SEQUENCE [LARGE SCALE GENOMIC DNA]</scope>
    <source>
        <strain evidence="5">UBA10948</strain>
    </source>
</reference>
<dbReference type="InterPro" id="IPR005670">
    <property type="entry name" value="PstB-like"/>
</dbReference>
<evidence type="ECO:0000256" key="3">
    <source>
        <dbReference type="ARBA" id="ARBA00022840"/>
    </source>
</evidence>
<keyword evidence="2" id="KW-0547">Nucleotide-binding</keyword>
<dbReference type="EMBL" id="DNZF01000175">
    <property type="protein sequence ID" value="HBK53877.1"/>
    <property type="molecule type" value="Genomic_DNA"/>
</dbReference>